<dbReference type="RefSeq" id="WP_147189153.1">
    <property type="nucleotide sequence ID" value="NZ_CP042435.1"/>
</dbReference>
<dbReference type="KEGG" id="pgin:FRZ67_08570"/>
<dbReference type="Proteomes" id="UP000321533">
    <property type="component" value="Chromosome"/>
</dbReference>
<dbReference type="OrthoDB" id="9793216at2"/>
<name>A0A5B8V9F0_9BACT</name>
<organism evidence="2 3">
    <name type="scientific">Panacibacter ginsenosidivorans</name>
    <dbReference type="NCBI Taxonomy" id="1813871"/>
    <lineage>
        <taxon>Bacteria</taxon>
        <taxon>Pseudomonadati</taxon>
        <taxon>Bacteroidota</taxon>
        <taxon>Chitinophagia</taxon>
        <taxon>Chitinophagales</taxon>
        <taxon>Chitinophagaceae</taxon>
        <taxon>Panacibacter</taxon>
    </lineage>
</organism>
<dbReference type="InterPro" id="IPR034660">
    <property type="entry name" value="DinB/YfiT-like"/>
</dbReference>
<evidence type="ECO:0000259" key="1">
    <source>
        <dbReference type="Pfam" id="PF12867"/>
    </source>
</evidence>
<protein>
    <submittedName>
        <fullName evidence="2">DinB family protein</fullName>
    </submittedName>
</protein>
<proteinExistence type="predicted"/>
<gene>
    <name evidence="2" type="ORF">FRZ67_08570</name>
</gene>
<accession>A0A5B8V9F0</accession>
<dbReference type="InterPro" id="IPR024775">
    <property type="entry name" value="DinB-like"/>
</dbReference>
<sequence length="146" mass="17471">MLHAFTRLKNILATVPERLSSIPNEDAAIKPSPNKWSRKEIMGHLIDSASNNHQRFVRLQIEDHVKLPKYRQNEWVAVQHWQDKEWSAILAFWQLYNEHIAYIFEKIDKTKLQHIVTLGETDFTLQFIIDDYVDHMEHHLKQVFEQ</sequence>
<evidence type="ECO:0000313" key="3">
    <source>
        <dbReference type="Proteomes" id="UP000321533"/>
    </source>
</evidence>
<dbReference type="SUPFAM" id="SSF109854">
    <property type="entry name" value="DinB/YfiT-like putative metalloenzymes"/>
    <property type="match status" value="1"/>
</dbReference>
<dbReference type="Pfam" id="PF12867">
    <property type="entry name" value="DinB_2"/>
    <property type="match status" value="1"/>
</dbReference>
<dbReference type="EMBL" id="CP042435">
    <property type="protein sequence ID" value="QEC67346.1"/>
    <property type="molecule type" value="Genomic_DNA"/>
</dbReference>
<reference evidence="2 3" key="1">
    <citation type="journal article" date="2016" name="Int. J. Syst. Evol. Microbiol.">
        <title>Panacibacter ginsenosidivorans gen. nov., sp. nov., with ginsenoside converting activity isolated from soil of a ginseng field.</title>
        <authorList>
            <person name="Siddiqi M.Z."/>
            <person name="Muhammad Shafi S."/>
            <person name="Choi K.D."/>
            <person name="Im W.T."/>
        </authorList>
    </citation>
    <scope>NUCLEOTIDE SEQUENCE [LARGE SCALE GENOMIC DNA]</scope>
    <source>
        <strain evidence="2 3">Gsoil1550</strain>
    </source>
</reference>
<dbReference type="AlphaFoldDB" id="A0A5B8V9F0"/>
<evidence type="ECO:0000313" key="2">
    <source>
        <dbReference type="EMBL" id="QEC67346.1"/>
    </source>
</evidence>
<feature type="domain" description="DinB-like" evidence="1">
    <location>
        <begin position="13"/>
        <end position="143"/>
    </location>
</feature>
<dbReference type="Gene3D" id="1.20.120.450">
    <property type="entry name" value="dinb family like domain"/>
    <property type="match status" value="1"/>
</dbReference>
<keyword evidence="3" id="KW-1185">Reference proteome</keyword>